<feature type="transmembrane region" description="Helical" evidence="1">
    <location>
        <begin position="53"/>
        <end position="72"/>
    </location>
</feature>
<proteinExistence type="predicted"/>
<evidence type="ECO:0000256" key="1">
    <source>
        <dbReference type="SAM" id="Phobius"/>
    </source>
</evidence>
<evidence type="ECO:0000313" key="3">
    <source>
        <dbReference type="Proteomes" id="UP000215335"/>
    </source>
</evidence>
<dbReference type="EMBL" id="NNAY01004067">
    <property type="protein sequence ID" value="OXU18421.1"/>
    <property type="molecule type" value="Genomic_DNA"/>
</dbReference>
<reference evidence="2 3" key="1">
    <citation type="journal article" date="2017" name="Curr. Biol.">
        <title>The Evolution of Venom by Co-option of Single-Copy Genes.</title>
        <authorList>
            <person name="Martinson E.O."/>
            <person name="Mrinalini"/>
            <person name="Kelkar Y.D."/>
            <person name="Chang C.H."/>
            <person name="Werren J.H."/>
        </authorList>
    </citation>
    <scope>NUCLEOTIDE SEQUENCE [LARGE SCALE GENOMIC DNA]</scope>
    <source>
        <strain evidence="2 3">Alberta</strain>
        <tissue evidence="2">Whole body</tissue>
    </source>
</reference>
<protein>
    <submittedName>
        <fullName evidence="2">Uncharacterized protein</fullName>
    </submittedName>
</protein>
<name>A0A232EJE0_9HYME</name>
<gene>
    <name evidence="2" type="ORF">TSAR_009357</name>
</gene>
<keyword evidence="1" id="KW-1133">Transmembrane helix</keyword>
<keyword evidence="1" id="KW-0472">Membrane</keyword>
<evidence type="ECO:0000313" key="2">
    <source>
        <dbReference type="EMBL" id="OXU18421.1"/>
    </source>
</evidence>
<feature type="non-terminal residue" evidence="2">
    <location>
        <position position="1"/>
    </location>
</feature>
<dbReference type="AlphaFoldDB" id="A0A232EJE0"/>
<sequence>SHGFEGDCFFFYTGFFYLGFAENFRHLSFADERVRDGWKSILTLVFPKMNYLFVYYNCLPLAKVCVAFRFAINSSLATRNKNTYFLETNK</sequence>
<keyword evidence="1" id="KW-0812">Transmembrane</keyword>
<accession>A0A232EJE0</accession>
<keyword evidence="3" id="KW-1185">Reference proteome</keyword>
<dbReference type="Proteomes" id="UP000215335">
    <property type="component" value="Unassembled WGS sequence"/>
</dbReference>
<comment type="caution">
    <text evidence="2">The sequence shown here is derived from an EMBL/GenBank/DDBJ whole genome shotgun (WGS) entry which is preliminary data.</text>
</comment>
<organism evidence="2 3">
    <name type="scientific">Trichomalopsis sarcophagae</name>
    <dbReference type="NCBI Taxonomy" id="543379"/>
    <lineage>
        <taxon>Eukaryota</taxon>
        <taxon>Metazoa</taxon>
        <taxon>Ecdysozoa</taxon>
        <taxon>Arthropoda</taxon>
        <taxon>Hexapoda</taxon>
        <taxon>Insecta</taxon>
        <taxon>Pterygota</taxon>
        <taxon>Neoptera</taxon>
        <taxon>Endopterygota</taxon>
        <taxon>Hymenoptera</taxon>
        <taxon>Apocrita</taxon>
        <taxon>Proctotrupomorpha</taxon>
        <taxon>Chalcidoidea</taxon>
        <taxon>Pteromalidae</taxon>
        <taxon>Pteromalinae</taxon>
        <taxon>Trichomalopsis</taxon>
    </lineage>
</organism>